<comment type="caution">
    <text evidence="2">The sequence shown here is derived from an EMBL/GenBank/DDBJ whole genome shotgun (WGS) entry which is preliminary data.</text>
</comment>
<dbReference type="Proteomes" id="UP000638648">
    <property type="component" value="Unassembled WGS sequence"/>
</dbReference>
<dbReference type="EMBL" id="JADBEM010000001">
    <property type="protein sequence ID" value="MBE1612159.1"/>
    <property type="molecule type" value="Genomic_DNA"/>
</dbReference>
<dbReference type="Pfam" id="PF00149">
    <property type="entry name" value="Metallophos"/>
    <property type="match status" value="1"/>
</dbReference>
<dbReference type="InterPro" id="IPR004843">
    <property type="entry name" value="Calcineurin-like_PHP"/>
</dbReference>
<evidence type="ECO:0000313" key="3">
    <source>
        <dbReference type="Proteomes" id="UP000638648"/>
    </source>
</evidence>
<accession>A0A927N4W9</accession>
<reference evidence="2" key="1">
    <citation type="submission" date="2020-10" db="EMBL/GenBank/DDBJ databases">
        <title>Sequencing the genomes of 1000 actinobacteria strains.</title>
        <authorList>
            <person name="Klenk H.-P."/>
        </authorList>
    </citation>
    <scope>NUCLEOTIDE SEQUENCE</scope>
    <source>
        <strain evidence="2">DSM 45354</strain>
    </source>
</reference>
<sequence length="426" mass="46173">MTTELPGGCPSVTFVDSQGTRTSNAMIPVSTPQLPLFPTTVCRLPVPVDARQAMIDSGSTQALHVRPAYNVPLPRWGVPTRPRPASIAVIGDTGCETTANAALNQNCLKDWHFHGLSVNAATTSSPDLVVHVGDYVYREEPQLASDKSLGCNVMSERGGWGCLVKDFFEPAEALLAKAPFLFARGNHEACQPPVVGRGVEWWRYLATQIFGNDECFSISSNHPAEAEPVVIDAGTLHFILFDSSAIPDADDFVLNQAVATQYIKWFNQVNALANRHPMQEYFLITHKPLWMVKAASSTAVTWTGPTLAKAVEQTTAKALAPNIRLVLSGHEHLYQMLDFNSTRPPQLTVGSSGTKLETAPDDTKVEGKVVDGEPVTQSISHDIHGYAVLRADPGNPWRLTFHNSAGRAQSPSCTLSTGTTKEFSCP</sequence>
<dbReference type="AlphaFoldDB" id="A0A927N4W9"/>
<dbReference type="Gene3D" id="3.60.21.10">
    <property type="match status" value="1"/>
</dbReference>
<name>A0A927N4W9_9ACTN</name>
<dbReference type="PANTHER" id="PTHR43143">
    <property type="entry name" value="METALLOPHOSPHOESTERASE, CALCINEURIN SUPERFAMILY"/>
    <property type="match status" value="1"/>
</dbReference>
<evidence type="ECO:0000313" key="2">
    <source>
        <dbReference type="EMBL" id="MBE1612159.1"/>
    </source>
</evidence>
<evidence type="ECO:0000259" key="1">
    <source>
        <dbReference type="Pfam" id="PF00149"/>
    </source>
</evidence>
<feature type="domain" description="Calcineurin-like phosphoesterase" evidence="1">
    <location>
        <begin position="86"/>
        <end position="333"/>
    </location>
</feature>
<keyword evidence="3" id="KW-1185">Reference proteome</keyword>
<dbReference type="PANTHER" id="PTHR43143:SF1">
    <property type="entry name" value="SERINE_THREONINE-PROTEIN PHOSPHATASE CPPED1"/>
    <property type="match status" value="1"/>
</dbReference>
<protein>
    <recommendedName>
        <fullName evidence="1">Calcineurin-like phosphoesterase domain-containing protein</fullName>
    </recommendedName>
</protein>
<proteinExistence type="predicted"/>
<organism evidence="2 3">
    <name type="scientific">Actinopolymorpha pittospori</name>
    <dbReference type="NCBI Taxonomy" id="648752"/>
    <lineage>
        <taxon>Bacteria</taxon>
        <taxon>Bacillati</taxon>
        <taxon>Actinomycetota</taxon>
        <taxon>Actinomycetes</taxon>
        <taxon>Propionibacteriales</taxon>
        <taxon>Actinopolymorphaceae</taxon>
        <taxon>Actinopolymorpha</taxon>
    </lineage>
</organism>
<dbReference type="InterPro" id="IPR051918">
    <property type="entry name" value="STPP_CPPED1"/>
</dbReference>
<dbReference type="SUPFAM" id="SSF56300">
    <property type="entry name" value="Metallo-dependent phosphatases"/>
    <property type="match status" value="1"/>
</dbReference>
<dbReference type="GO" id="GO:0016787">
    <property type="term" value="F:hydrolase activity"/>
    <property type="evidence" value="ECO:0007669"/>
    <property type="project" value="InterPro"/>
</dbReference>
<gene>
    <name evidence="2" type="ORF">HEB94_009007</name>
</gene>
<dbReference type="InterPro" id="IPR029052">
    <property type="entry name" value="Metallo-depent_PP-like"/>
</dbReference>